<reference evidence="9" key="1">
    <citation type="submission" date="2021-08" db="EMBL/GenBank/DDBJ databases">
        <title>WGS assembly of Ceratopteris richardii.</title>
        <authorList>
            <person name="Marchant D.B."/>
            <person name="Chen G."/>
            <person name="Jenkins J."/>
            <person name="Shu S."/>
            <person name="Leebens-Mack J."/>
            <person name="Grimwood J."/>
            <person name="Schmutz J."/>
            <person name="Soltis P."/>
            <person name="Soltis D."/>
            <person name="Chen Z.-H."/>
        </authorList>
    </citation>
    <scope>NUCLEOTIDE SEQUENCE</scope>
    <source>
        <strain evidence="9">Whitten #5841</strain>
        <tissue evidence="9">Leaf</tissue>
    </source>
</reference>
<sequence length="474" mass="54494">MPTFIQSHSMSSGPFENGNDHRVHEHDPSNSRYETLSSYNLPNMPSQSHSTVQDESLQGNATLVPPLASYPPMGANFLCASYMMNYTVPAHCVPSEMILTKDIQHDPPPEYKLDGEDDIKPDKEHKKRSKNWTRLETLKLIRLRTKMASKFNRTGRKTDLWEQIASALHMDHINRDAQQCRDKWEKLMAGYKEVKDGIKERDEYPFYEELYALLSGKTLQKDIDTETNDAGTSHVQHRSTNIKEAEKAYASFDYDCDGNEDDKLEQRPSHKRKKSVALTDLQTIQAMLETVIAQQQTIFKDFLDTLERKEQLREQIRQEQEDKWRAEELAQSRILSDTMIVLIQTLVAERLGTLKASTLSTPVTCNQQPSSQSQMACMKRSKNWKRSEVLQLIRQRGEMKDSFTNCTRRAALWTELSEKLGNQGVNRDGKQCRDKWDKLMAEYKDVIDGKQKEGNSPYFHELSAIMEGGSTDTG</sequence>
<dbReference type="EMBL" id="CM035441">
    <property type="protein sequence ID" value="KAH7281214.1"/>
    <property type="molecule type" value="Genomic_DNA"/>
</dbReference>
<evidence type="ECO:0000256" key="7">
    <source>
        <dbReference type="SAM" id="MobiDB-lite"/>
    </source>
</evidence>
<organism evidence="9 10">
    <name type="scientific">Ceratopteris richardii</name>
    <name type="common">Triangle waterfern</name>
    <dbReference type="NCBI Taxonomy" id="49495"/>
    <lineage>
        <taxon>Eukaryota</taxon>
        <taxon>Viridiplantae</taxon>
        <taxon>Streptophyta</taxon>
        <taxon>Embryophyta</taxon>
        <taxon>Tracheophyta</taxon>
        <taxon>Polypodiopsida</taxon>
        <taxon>Polypodiidae</taxon>
        <taxon>Polypodiales</taxon>
        <taxon>Pteridineae</taxon>
        <taxon>Pteridaceae</taxon>
        <taxon>Parkerioideae</taxon>
        <taxon>Ceratopteris</taxon>
    </lineage>
</organism>
<dbReference type="InterPro" id="IPR009057">
    <property type="entry name" value="Homeodomain-like_sf"/>
</dbReference>
<feature type="domain" description="Myb-like" evidence="8">
    <location>
        <begin position="124"/>
        <end position="188"/>
    </location>
</feature>
<feature type="region of interest" description="Disordered" evidence="7">
    <location>
        <begin position="104"/>
        <end position="128"/>
    </location>
</feature>
<keyword evidence="4" id="KW-0804">Transcription</keyword>
<feature type="region of interest" description="Disordered" evidence="7">
    <location>
        <begin position="1"/>
        <end position="56"/>
    </location>
</feature>
<dbReference type="Proteomes" id="UP000825935">
    <property type="component" value="Chromosome 36"/>
</dbReference>
<dbReference type="CDD" id="cd12203">
    <property type="entry name" value="GT1"/>
    <property type="match status" value="2"/>
</dbReference>
<feature type="coiled-coil region" evidence="6">
    <location>
        <begin position="299"/>
        <end position="329"/>
    </location>
</feature>
<evidence type="ECO:0000259" key="8">
    <source>
        <dbReference type="PROSITE" id="PS50090"/>
    </source>
</evidence>
<keyword evidence="3" id="KW-0238">DNA-binding</keyword>
<keyword evidence="10" id="KW-1185">Reference proteome</keyword>
<dbReference type="OMA" id="IKFRGEM"/>
<dbReference type="SMART" id="SM00717">
    <property type="entry name" value="SANT"/>
    <property type="match status" value="2"/>
</dbReference>
<feature type="compositionally biased region" description="Polar residues" evidence="7">
    <location>
        <begin position="1"/>
        <end position="14"/>
    </location>
</feature>
<dbReference type="InterPro" id="IPR001005">
    <property type="entry name" value="SANT/Myb"/>
</dbReference>
<evidence type="ECO:0000256" key="3">
    <source>
        <dbReference type="ARBA" id="ARBA00023125"/>
    </source>
</evidence>
<keyword evidence="6" id="KW-0175">Coiled coil</keyword>
<dbReference type="GO" id="GO:0005634">
    <property type="term" value="C:nucleus"/>
    <property type="evidence" value="ECO:0007669"/>
    <property type="project" value="UniProtKB-SubCell"/>
</dbReference>
<protein>
    <recommendedName>
        <fullName evidence="8">Myb-like domain-containing protein</fullName>
    </recommendedName>
</protein>
<evidence type="ECO:0000256" key="2">
    <source>
        <dbReference type="ARBA" id="ARBA00023015"/>
    </source>
</evidence>
<dbReference type="GO" id="GO:0003677">
    <property type="term" value="F:DNA binding"/>
    <property type="evidence" value="ECO:0007669"/>
    <property type="project" value="UniProtKB-KW"/>
</dbReference>
<dbReference type="PANTHER" id="PTHR21654:SF84">
    <property type="entry name" value="SI:DKEY-66I24.7"/>
    <property type="match status" value="1"/>
</dbReference>
<dbReference type="Gene3D" id="1.10.10.60">
    <property type="entry name" value="Homeodomain-like"/>
    <property type="match status" value="2"/>
</dbReference>
<dbReference type="PANTHER" id="PTHR21654">
    <property type="entry name" value="FI21293P1"/>
    <property type="match status" value="1"/>
</dbReference>
<evidence type="ECO:0000256" key="1">
    <source>
        <dbReference type="ARBA" id="ARBA00004123"/>
    </source>
</evidence>
<feature type="domain" description="Myb-like" evidence="8">
    <location>
        <begin position="383"/>
        <end position="440"/>
    </location>
</feature>
<dbReference type="SUPFAM" id="SSF46689">
    <property type="entry name" value="Homeodomain-like"/>
    <property type="match status" value="1"/>
</dbReference>
<feature type="compositionally biased region" description="Basic and acidic residues" evidence="7">
    <location>
        <begin position="104"/>
        <end position="124"/>
    </location>
</feature>
<dbReference type="AlphaFoldDB" id="A0A8T2QC04"/>
<keyword evidence="5" id="KW-0539">Nucleus</keyword>
<dbReference type="PROSITE" id="PS50090">
    <property type="entry name" value="MYB_LIKE"/>
    <property type="match status" value="2"/>
</dbReference>
<dbReference type="Pfam" id="PF13837">
    <property type="entry name" value="Myb_DNA-bind_4"/>
    <property type="match status" value="2"/>
</dbReference>
<comment type="caution">
    <text evidence="9">The sequence shown here is derived from an EMBL/GenBank/DDBJ whole genome shotgun (WGS) entry which is preliminary data.</text>
</comment>
<accession>A0A8T2QC04</accession>
<evidence type="ECO:0000313" key="9">
    <source>
        <dbReference type="EMBL" id="KAH7281214.1"/>
    </source>
</evidence>
<evidence type="ECO:0000313" key="10">
    <source>
        <dbReference type="Proteomes" id="UP000825935"/>
    </source>
</evidence>
<dbReference type="InterPro" id="IPR044822">
    <property type="entry name" value="Myb_DNA-bind_4"/>
</dbReference>
<feature type="compositionally biased region" description="Polar residues" evidence="7">
    <location>
        <begin position="30"/>
        <end position="56"/>
    </location>
</feature>
<gene>
    <name evidence="9" type="ORF">KP509_36G036000</name>
</gene>
<feature type="compositionally biased region" description="Basic and acidic residues" evidence="7">
    <location>
        <begin position="18"/>
        <end position="29"/>
    </location>
</feature>
<evidence type="ECO:0000256" key="6">
    <source>
        <dbReference type="SAM" id="Coils"/>
    </source>
</evidence>
<keyword evidence="2" id="KW-0805">Transcription regulation</keyword>
<dbReference type="EMBL" id="CM035441">
    <property type="protein sequence ID" value="KAH7281213.1"/>
    <property type="molecule type" value="Genomic_DNA"/>
</dbReference>
<dbReference type="OrthoDB" id="17458at2759"/>
<proteinExistence type="predicted"/>
<comment type="subcellular location">
    <subcellularLocation>
        <location evidence="1">Nucleus</location>
    </subcellularLocation>
</comment>
<dbReference type="GO" id="GO:0010468">
    <property type="term" value="P:regulation of gene expression"/>
    <property type="evidence" value="ECO:0007669"/>
    <property type="project" value="UniProtKB-ARBA"/>
</dbReference>
<evidence type="ECO:0000256" key="5">
    <source>
        <dbReference type="ARBA" id="ARBA00023242"/>
    </source>
</evidence>
<evidence type="ECO:0000256" key="4">
    <source>
        <dbReference type="ARBA" id="ARBA00023163"/>
    </source>
</evidence>
<name>A0A8T2QC04_CERRI</name>